<dbReference type="PANTHER" id="PTHR31836">
    <property type="match status" value="1"/>
</dbReference>
<evidence type="ECO:0000313" key="3">
    <source>
        <dbReference type="EMBL" id="OAV93283.1"/>
    </source>
</evidence>
<evidence type="ECO:0000256" key="2">
    <source>
        <dbReference type="SAM" id="SignalP"/>
    </source>
</evidence>
<dbReference type="CDD" id="cd22271">
    <property type="entry name" value="DPBB_EXP_N-like"/>
    <property type="match status" value="1"/>
</dbReference>
<gene>
    <name evidence="3" type="ORF">PTTG_00895</name>
</gene>
<dbReference type="Gene3D" id="2.40.40.10">
    <property type="entry name" value="RlpA-like domain"/>
    <property type="match status" value="1"/>
</dbReference>
<keyword evidence="1 2" id="KW-0732">Signal</keyword>
<dbReference type="InterPro" id="IPR051477">
    <property type="entry name" value="Expansin_CellWall"/>
</dbReference>
<keyword evidence="5" id="KW-1185">Reference proteome</keyword>
<dbReference type="InterPro" id="IPR036749">
    <property type="entry name" value="Expansin_CBD_sf"/>
</dbReference>
<dbReference type="SUPFAM" id="SSF50685">
    <property type="entry name" value="Barwin-like endoglucanases"/>
    <property type="match status" value="1"/>
</dbReference>
<dbReference type="InterPro" id="IPR036908">
    <property type="entry name" value="RlpA-like_sf"/>
</dbReference>
<reference evidence="4" key="4">
    <citation type="submission" date="2025-05" db="UniProtKB">
        <authorList>
            <consortium name="EnsemblFungi"/>
        </authorList>
    </citation>
    <scope>IDENTIFICATION</scope>
    <source>
        <strain evidence="4">isolate 1-1 / race 1 (BBBD)</strain>
    </source>
</reference>
<dbReference type="OrthoDB" id="406505at2759"/>
<dbReference type="STRING" id="630390.A0A0C4EJH7"/>
<feature type="signal peptide" evidence="2">
    <location>
        <begin position="1"/>
        <end position="27"/>
    </location>
</feature>
<protein>
    <recommendedName>
        <fullName evidence="6">Expansin-like EG45 domain-containing protein</fullName>
    </recommendedName>
</protein>
<dbReference type="Proteomes" id="UP000005240">
    <property type="component" value="Unassembled WGS sequence"/>
</dbReference>
<evidence type="ECO:0000256" key="1">
    <source>
        <dbReference type="ARBA" id="ARBA00022729"/>
    </source>
</evidence>
<dbReference type="AlphaFoldDB" id="A0A0C4EJH7"/>
<dbReference type="NCBIfam" id="NF041144">
    <property type="entry name" value="expansin_EXLX1"/>
    <property type="match status" value="1"/>
</dbReference>
<evidence type="ECO:0008006" key="6">
    <source>
        <dbReference type="Google" id="ProtNLM"/>
    </source>
</evidence>
<reference evidence="3" key="2">
    <citation type="submission" date="2016-05" db="EMBL/GenBank/DDBJ databases">
        <title>Comparative analysis highlights variable genome content of wheat rusts and divergence of the mating loci.</title>
        <authorList>
            <person name="Cuomo C.A."/>
            <person name="Bakkeren G."/>
            <person name="Szabo L."/>
            <person name="Khalil H."/>
            <person name="Joly D."/>
            <person name="Goldberg J."/>
            <person name="Young S."/>
            <person name="Zeng Q."/>
            <person name="Fellers J."/>
        </authorList>
    </citation>
    <scope>NUCLEOTIDE SEQUENCE [LARGE SCALE GENOMIC DNA]</scope>
    <source>
        <strain evidence="3">1-1 BBBD Race 1</strain>
    </source>
</reference>
<dbReference type="OMA" id="KQGSNPW"/>
<dbReference type="VEuPathDB" id="FungiDB:PTTG_00895"/>
<evidence type="ECO:0000313" key="4">
    <source>
        <dbReference type="EnsemblFungi" id="PTTG_00895-t43_1-p1"/>
    </source>
</evidence>
<organism evidence="3">
    <name type="scientific">Puccinia triticina (isolate 1-1 / race 1 (BBBD))</name>
    <name type="common">Brown leaf rust fungus</name>
    <dbReference type="NCBI Taxonomy" id="630390"/>
    <lineage>
        <taxon>Eukaryota</taxon>
        <taxon>Fungi</taxon>
        <taxon>Dikarya</taxon>
        <taxon>Basidiomycota</taxon>
        <taxon>Pucciniomycotina</taxon>
        <taxon>Pucciniomycetes</taxon>
        <taxon>Pucciniales</taxon>
        <taxon>Pucciniaceae</taxon>
        <taxon>Puccinia</taxon>
    </lineage>
</organism>
<dbReference type="EnsemblFungi" id="PTTG_00895-t43_1">
    <property type="protein sequence ID" value="PTTG_00895-t43_1-p1"/>
    <property type="gene ID" value="PTTG_00895"/>
</dbReference>
<name>A0A0C4EJH7_PUCT1</name>
<dbReference type="PANTHER" id="PTHR31836:SF21">
    <property type="entry name" value="EXPANSIN-LIKE PROTEIN 7"/>
    <property type="match status" value="1"/>
</dbReference>
<dbReference type="Gene3D" id="2.60.40.760">
    <property type="entry name" value="Expansin, cellulose-binding-like domain"/>
    <property type="match status" value="1"/>
</dbReference>
<evidence type="ECO:0000313" key="5">
    <source>
        <dbReference type="Proteomes" id="UP000005240"/>
    </source>
</evidence>
<reference evidence="4 5" key="3">
    <citation type="journal article" date="2017" name="G3 (Bethesda)">
        <title>Comparative analysis highlights variable genome content of wheat rusts and divergence of the mating loci.</title>
        <authorList>
            <person name="Cuomo C.A."/>
            <person name="Bakkeren G."/>
            <person name="Khalil H.B."/>
            <person name="Panwar V."/>
            <person name="Joly D."/>
            <person name="Linning R."/>
            <person name="Sakthikumar S."/>
            <person name="Song X."/>
            <person name="Adiconis X."/>
            <person name="Fan L."/>
            <person name="Goldberg J.M."/>
            <person name="Levin J.Z."/>
            <person name="Young S."/>
            <person name="Zeng Q."/>
            <person name="Anikster Y."/>
            <person name="Bruce M."/>
            <person name="Wang M."/>
            <person name="Yin C."/>
            <person name="McCallum B."/>
            <person name="Szabo L.J."/>
            <person name="Hulbert S."/>
            <person name="Chen X."/>
            <person name="Fellers J.P."/>
        </authorList>
    </citation>
    <scope>NUCLEOTIDE SEQUENCE</scope>
    <source>
        <strain evidence="4">isolate 1-1 / race 1 (BBBD)</strain>
        <strain evidence="5">Isolate 1-1 / race 1 (BBBD)</strain>
    </source>
</reference>
<reference evidence="3" key="1">
    <citation type="submission" date="2009-11" db="EMBL/GenBank/DDBJ databases">
        <authorList>
            <consortium name="The Broad Institute Genome Sequencing Platform"/>
            <person name="Ward D."/>
            <person name="Feldgarden M."/>
            <person name="Earl A."/>
            <person name="Young S.K."/>
            <person name="Zeng Q."/>
            <person name="Koehrsen M."/>
            <person name="Alvarado L."/>
            <person name="Berlin A."/>
            <person name="Bochicchio J."/>
            <person name="Borenstein D."/>
            <person name="Chapman S.B."/>
            <person name="Chen Z."/>
            <person name="Engels R."/>
            <person name="Freedman E."/>
            <person name="Gellesch M."/>
            <person name="Goldberg J."/>
            <person name="Griggs A."/>
            <person name="Gujja S."/>
            <person name="Heilman E."/>
            <person name="Heiman D."/>
            <person name="Hepburn T."/>
            <person name="Howarth C."/>
            <person name="Jen D."/>
            <person name="Larson L."/>
            <person name="Lewis B."/>
            <person name="Mehta T."/>
            <person name="Park D."/>
            <person name="Pearson M."/>
            <person name="Roberts A."/>
            <person name="Saif S."/>
            <person name="Shea T."/>
            <person name="Shenoy N."/>
            <person name="Sisk P."/>
            <person name="Stolte C."/>
            <person name="Sykes S."/>
            <person name="Thomson T."/>
            <person name="Walk T."/>
            <person name="White J."/>
            <person name="Yandava C."/>
            <person name="Izard J."/>
            <person name="Baranova O.V."/>
            <person name="Blanton J.M."/>
            <person name="Tanner A.C."/>
            <person name="Dewhirst F.E."/>
            <person name="Haas B."/>
            <person name="Nusbaum C."/>
            <person name="Birren B."/>
        </authorList>
    </citation>
    <scope>NUCLEOTIDE SEQUENCE [LARGE SCALE GENOMIC DNA]</scope>
    <source>
        <strain evidence="3">1-1 BBBD Race 1</strain>
    </source>
</reference>
<feature type="chain" id="PRO_5009386111" description="Expansin-like EG45 domain-containing protein" evidence="2">
    <location>
        <begin position="28"/>
        <end position="255"/>
    </location>
</feature>
<dbReference type="EMBL" id="ADAS02000052">
    <property type="protein sequence ID" value="OAV93283.1"/>
    <property type="molecule type" value="Genomic_DNA"/>
</dbReference>
<dbReference type="SUPFAM" id="SSF49590">
    <property type="entry name" value="PHL pollen allergen"/>
    <property type="match status" value="1"/>
</dbReference>
<dbReference type="InterPro" id="IPR049818">
    <property type="entry name" value="Expansin_EXLX1-like"/>
</dbReference>
<sequence>MVMIYKAPTASLVLFCFLLFLIPETTAISSGEVHHHPGAATSKLRRRSAPLSETYSGKGTYHPDDWTSGNCAFIKWPRPQGLGPVAIASNMWNSSQSCGACLEIEGPSGGRFTGIVSNQCPSCEQNGLDLDVGIWNQVSGNQSPGIISLKWKIVPCGFSKPIIFMNKSGVSQYWTSIQVQGANTPLKSLEVSTNGGSSWTALERQSNSNYFQPKDGKGLGTTGDIRVTCLSGKQFVTKNVDLANPESPKPGSANC</sequence>
<accession>A0A0C4EJH7</accession>
<proteinExistence type="predicted"/>